<gene>
    <name evidence="2" type="ORF">SKAU_G00091710</name>
</gene>
<proteinExistence type="predicted"/>
<feature type="region of interest" description="Disordered" evidence="1">
    <location>
        <begin position="1"/>
        <end position="50"/>
    </location>
</feature>
<dbReference type="GO" id="GO:0006508">
    <property type="term" value="P:proteolysis"/>
    <property type="evidence" value="ECO:0007669"/>
    <property type="project" value="InterPro"/>
</dbReference>
<comment type="caution">
    <text evidence="2">The sequence shown here is derived from an EMBL/GenBank/DDBJ whole genome shotgun (WGS) entry which is preliminary data.</text>
</comment>
<dbReference type="InterPro" id="IPR021109">
    <property type="entry name" value="Peptidase_aspartic_dom_sf"/>
</dbReference>
<sequence>MLPFQISTPSCIGGTSEEGPSVMSVEGRDMCSGGQLDGAKTDPREEEQQKEEVLGRCPQVGVAVGGRRFLCLLDTGSQVTLFGEGYYRRWLGDRPMQNPALSWSGLKDSIQVPVRSEVVLWAQVSGGGLAEEQCGLVEGVKDGGGWKVARGLVQVRGGRVLLQIANVHPFPIELPRRRPLVTIAGIDPSQVQGGRDLVLQTPSPREVIIDVH</sequence>
<dbReference type="InterPro" id="IPR001969">
    <property type="entry name" value="Aspartic_peptidase_AS"/>
</dbReference>
<dbReference type="Proteomes" id="UP001152622">
    <property type="component" value="Chromosome 3"/>
</dbReference>
<keyword evidence="3" id="KW-1185">Reference proteome</keyword>
<accession>A0A9Q1FWM6</accession>
<evidence type="ECO:0000256" key="1">
    <source>
        <dbReference type="SAM" id="MobiDB-lite"/>
    </source>
</evidence>
<dbReference type="GO" id="GO:0004190">
    <property type="term" value="F:aspartic-type endopeptidase activity"/>
    <property type="evidence" value="ECO:0007669"/>
    <property type="project" value="InterPro"/>
</dbReference>
<feature type="compositionally biased region" description="Polar residues" evidence="1">
    <location>
        <begin position="1"/>
        <end position="10"/>
    </location>
</feature>
<reference evidence="2" key="1">
    <citation type="journal article" date="2023" name="Science">
        <title>Genome structures resolve the early diversification of teleost fishes.</title>
        <authorList>
            <person name="Parey E."/>
            <person name="Louis A."/>
            <person name="Montfort J."/>
            <person name="Bouchez O."/>
            <person name="Roques C."/>
            <person name="Iampietro C."/>
            <person name="Lluch J."/>
            <person name="Castinel A."/>
            <person name="Donnadieu C."/>
            <person name="Desvignes T."/>
            <person name="Floi Bucao C."/>
            <person name="Jouanno E."/>
            <person name="Wen M."/>
            <person name="Mejri S."/>
            <person name="Dirks R."/>
            <person name="Jansen H."/>
            <person name="Henkel C."/>
            <person name="Chen W.J."/>
            <person name="Zahm M."/>
            <person name="Cabau C."/>
            <person name="Klopp C."/>
            <person name="Thompson A.W."/>
            <person name="Robinson-Rechavi M."/>
            <person name="Braasch I."/>
            <person name="Lecointre G."/>
            <person name="Bobe J."/>
            <person name="Postlethwait J.H."/>
            <person name="Berthelot C."/>
            <person name="Roest Crollius H."/>
            <person name="Guiguen Y."/>
        </authorList>
    </citation>
    <scope>NUCLEOTIDE SEQUENCE</scope>
    <source>
        <strain evidence="2">WJC10195</strain>
    </source>
</reference>
<dbReference type="SUPFAM" id="SSF50630">
    <property type="entry name" value="Acid proteases"/>
    <property type="match status" value="1"/>
</dbReference>
<dbReference type="EMBL" id="JAINUF010000003">
    <property type="protein sequence ID" value="KAJ8369143.1"/>
    <property type="molecule type" value="Genomic_DNA"/>
</dbReference>
<dbReference type="OrthoDB" id="6262013at2759"/>
<dbReference type="PROSITE" id="PS00141">
    <property type="entry name" value="ASP_PROTEASE"/>
    <property type="match status" value="1"/>
</dbReference>
<protein>
    <recommendedName>
        <fullName evidence="4">Protease</fullName>
    </recommendedName>
</protein>
<evidence type="ECO:0008006" key="4">
    <source>
        <dbReference type="Google" id="ProtNLM"/>
    </source>
</evidence>
<organism evidence="2 3">
    <name type="scientific">Synaphobranchus kaupii</name>
    <name type="common">Kaup's arrowtooth eel</name>
    <dbReference type="NCBI Taxonomy" id="118154"/>
    <lineage>
        <taxon>Eukaryota</taxon>
        <taxon>Metazoa</taxon>
        <taxon>Chordata</taxon>
        <taxon>Craniata</taxon>
        <taxon>Vertebrata</taxon>
        <taxon>Euteleostomi</taxon>
        <taxon>Actinopterygii</taxon>
        <taxon>Neopterygii</taxon>
        <taxon>Teleostei</taxon>
        <taxon>Anguilliformes</taxon>
        <taxon>Synaphobranchidae</taxon>
        <taxon>Synaphobranchus</taxon>
    </lineage>
</organism>
<evidence type="ECO:0000313" key="2">
    <source>
        <dbReference type="EMBL" id="KAJ8369143.1"/>
    </source>
</evidence>
<name>A0A9Q1FWM6_SYNKA</name>
<feature type="compositionally biased region" description="Basic and acidic residues" evidence="1">
    <location>
        <begin position="39"/>
        <end position="50"/>
    </location>
</feature>
<dbReference type="AlphaFoldDB" id="A0A9Q1FWM6"/>
<evidence type="ECO:0000313" key="3">
    <source>
        <dbReference type="Proteomes" id="UP001152622"/>
    </source>
</evidence>